<evidence type="ECO:0000256" key="7">
    <source>
        <dbReference type="HAMAP-Rule" id="MF_01405"/>
    </source>
</evidence>
<feature type="active site" description="Proton acceptor" evidence="7">
    <location>
        <position position="69"/>
    </location>
</feature>
<sequence length="200" mass="21154">MQEVVVATGNAGKLGELNELLAPLGWRARPQGDFGVEGPEETGLTFVENALLKARHAARETGLPALADDSGLAVAALDGAPGIYSSRYAGAGASDADNLDMLLTTLGDTPEEARNAFFYCTLVLLHGAEDPCPLIAEGRWPGRITREPAGAGGFGYDPVFLVPERGVTAAQLDPEEKSRLSHRGRAMQALRERLTEEGRG</sequence>
<dbReference type="EMBL" id="JBGUAW010000004">
    <property type="protein sequence ID" value="MFA9460490.1"/>
    <property type="molecule type" value="Genomic_DNA"/>
</dbReference>
<evidence type="ECO:0000256" key="3">
    <source>
        <dbReference type="ARBA" id="ARBA00022741"/>
    </source>
</evidence>
<dbReference type="GO" id="GO:0036220">
    <property type="term" value="F:ITP diphosphatase activity"/>
    <property type="evidence" value="ECO:0007669"/>
    <property type="project" value="UniProtKB-EC"/>
</dbReference>
<comment type="catalytic activity">
    <reaction evidence="7">
        <text>ITP + H2O = IMP + diphosphate + H(+)</text>
        <dbReference type="Rhea" id="RHEA:29399"/>
        <dbReference type="ChEBI" id="CHEBI:15377"/>
        <dbReference type="ChEBI" id="CHEBI:15378"/>
        <dbReference type="ChEBI" id="CHEBI:33019"/>
        <dbReference type="ChEBI" id="CHEBI:58053"/>
        <dbReference type="ChEBI" id="CHEBI:61402"/>
        <dbReference type="EC" id="3.6.1.66"/>
    </reaction>
</comment>
<feature type="binding site" evidence="7">
    <location>
        <begin position="182"/>
        <end position="183"/>
    </location>
    <ligand>
        <name>substrate</name>
    </ligand>
</feature>
<feature type="binding site" evidence="7">
    <location>
        <position position="70"/>
    </location>
    <ligand>
        <name>substrate</name>
    </ligand>
</feature>
<proteinExistence type="inferred from homology"/>
<dbReference type="PANTHER" id="PTHR11067:SF9">
    <property type="entry name" value="INOSINE TRIPHOSPHATE PYROPHOSPHATASE"/>
    <property type="match status" value="1"/>
</dbReference>
<dbReference type="InterPro" id="IPR002637">
    <property type="entry name" value="RdgB/HAM1"/>
</dbReference>
<feature type="binding site" evidence="7">
    <location>
        <position position="40"/>
    </location>
    <ligand>
        <name>Mg(2+)</name>
        <dbReference type="ChEBI" id="CHEBI:18420"/>
    </ligand>
</feature>
<dbReference type="SUPFAM" id="SSF52972">
    <property type="entry name" value="ITPase-like"/>
    <property type="match status" value="1"/>
</dbReference>
<dbReference type="EC" id="3.6.1.66" evidence="7"/>
<comment type="catalytic activity">
    <reaction evidence="7">
        <text>XTP + H2O = XMP + diphosphate + H(+)</text>
        <dbReference type="Rhea" id="RHEA:28610"/>
        <dbReference type="ChEBI" id="CHEBI:15377"/>
        <dbReference type="ChEBI" id="CHEBI:15378"/>
        <dbReference type="ChEBI" id="CHEBI:33019"/>
        <dbReference type="ChEBI" id="CHEBI:57464"/>
        <dbReference type="ChEBI" id="CHEBI:61314"/>
        <dbReference type="EC" id="3.6.1.66"/>
    </reaction>
</comment>
<dbReference type="CDD" id="cd00515">
    <property type="entry name" value="HAM1"/>
    <property type="match status" value="1"/>
</dbReference>
<dbReference type="InterPro" id="IPR029001">
    <property type="entry name" value="ITPase-like_fam"/>
</dbReference>
<gene>
    <name evidence="9" type="primary">rdgB</name>
    <name evidence="9" type="ORF">ACERLL_06575</name>
</gene>
<dbReference type="InterPro" id="IPR020922">
    <property type="entry name" value="dITP/XTP_pyrophosphatase"/>
</dbReference>
<comment type="similarity">
    <text evidence="1 7 8">Belongs to the HAM1 NTPase family.</text>
</comment>
<evidence type="ECO:0000256" key="6">
    <source>
        <dbReference type="ARBA" id="ARBA00023080"/>
    </source>
</evidence>
<name>A0ABV4TWN0_9GAMM</name>
<keyword evidence="3 7" id="KW-0547">Nucleotide-binding</keyword>
<dbReference type="PANTHER" id="PTHR11067">
    <property type="entry name" value="INOSINE TRIPHOSPHATE PYROPHOSPHATASE/HAM1 PROTEIN"/>
    <property type="match status" value="1"/>
</dbReference>
<dbReference type="Gene3D" id="3.90.950.10">
    <property type="match status" value="1"/>
</dbReference>
<keyword evidence="10" id="KW-1185">Reference proteome</keyword>
<evidence type="ECO:0000256" key="2">
    <source>
        <dbReference type="ARBA" id="ARBA00022723"/>
    </source>
</evidence>
<keyword evidence="6 7" id="KW-0546">Nucleotide metabolism</keyword>
<comment type="caution">
    <text evidence="9">The sequence shown here is derived from an EMBL/GenBank/DDBJ whole genome shotgun (WGS) entry which is preliminary data.</text>
</comment>
<comment type="catalytic activity">
    <reaction evidence="7">
        <text>dITP + H2O = dIMP + diphosphate + H(+)</text>
        <dbReference type="Rhea" id="RHEA:28342"/>
        <dbReference type="ChEBI" id="CHEBI:15377"/>
        <dbReference type="ChEBI" id="CHEBI:15378"/>
        <dbReference type="ChEBI" id="CHEBI:33019"/>
        <dbReference type="ChEBI" id="CHEBI:61194"/>
        <dbReference type="ChEBI" id="CHEBI:61382"/>
        <dbReference type="EC" id="3.6.1.66"/>
    </reaction>
</comment>
<dbReference type="Pfam" id="PF01725">
    <property type="entry name" value="Ham1p_like"/>
    <property type="match status" value="1"/>
</dbReference>
<feature type="binding site" evidence="7">
    <location>
        <begin position="154"/>
        <end position="157"/>
    </location>
    <ligand>
        <name>substrate</name>
    </ligand>
</feature>
<comment type="function">
    <text evidence="7">Pyrophosphatase that catalyzes the hydrolysis of nucleoside triphosphates to their monophosphate derivatives, with a high preference for the non-canonical purine nucleotides XTP (xanthosine triphosphate), dITP (deoxyinosine triphosphate) and ITP. Seems to function as a house-cleaning enzyme that removes non-canonical purine nucleotides from the nucleotide pool, thus preventing their incorporation into DNA/RNA and avoiding chromosomal lesions.</text>
</comment>
<protein>
    <recommendedName>
        <fullName evidence="7">dITP/XTP pyrophosphatase</fullName>
        <ecNumber evidence="7">3.6.1.66</ecNumber>
    </recommendedName>
    <alternativeName>
        <fullName evidence="7">Non-canonical purine NTP pyrophosphatase</fullName>
    </alternativeName>
    <alternativeName>
        <fullName evidence="7">Non-standard purine NTP pyrophosphatase</fullName>
    </alternativeName>
    <alternativeName>
        <fullName evidence="7">Nucleoside-triphosphate diphosphatase</fullName>
    </alternativeName>
    <alternativeName>
        <fullName evidence="7">Nucleoside-triphosphate pyrophosphatase</fullName>
        <shortName evidence="7">NTPase</shortName>
    </alternativeName>
</protein>
<feature type="binding site" evidence="7">
    <location>
        <position position="69"/>
    </location>
    <ligand>
        <name>Mg(2+)</name>
        <dbReference type="ChEBI" id="CHEBI:18420"/>
    </ligand>
</feature>
<comment type="subunit">
    <text evidence="7">Homodimer.</text>
</comment>
<evidence type="ECO:0000256" key="5">
    <source>
        <dbReference type="ARBA" id="ARBA00022842"/>
    </source>
</evidence>
<evidence type="ECO:0000256" key="1">
    <source>
        <dbReference type="ARBA" id="ARBA00008023"/>
    </source>
</evidence>
<evidence type="ECO:0000256" key="8">
    <source>
        <dbReference type="RuleBase" id="RU003781"/>
    </source>
</evidence>
<evidence type="ECO:0000313" key="9">
    <source>
        <dbReference type="EMBL" id="MFA9460490.1"/>
    </source>
</evidence>
<dbReference type="RefSeq" id="WP_373655515.1">
    <property type="nucleotide sequence ID" value="NZ_JBGUAW010000004.1"/>
</dbReference>
<dbReference type="NCBIfam" id="TIGR00042">
    <property type="entry name" value="RdgB/HAM1 family non-canonical purine NTP pyrophosphatase"/>
    <property type="match status" value="1"/>
</dbReference>
<keyword evidence="2 7" id="KW-0479">Metal-binding</keyword>
<feature type="binding site" evidence="7">
    <location>
        <position position="177"/>
    </location>
    <ligand>
        <name>substrate</name>
    </ligand>
</feature>
<keyword evidence="5 7" id="KW-0460">Magnesium</keyword>
<organism evidence="9 10">
    <name type="scientific">Thiohalorhabdus methylotrophus</name>
    <dbReference type="NCBI Taxonomy" id="3242694"/>
    <lineage>
        <taxon>Bacteria</taxon>
        <taxon>Pseudomonadati</taxon>
        <taxon>Pseudomonadota</taxon>
        <taxon>Gammaproteobacteria</taxon>
        <taxon>Thiohalorhabdales</taxon>
        <taxon>Thiohalorhabdaceae</taxon>
        <taxon>Thiohalorhabdus</taxon>
    </lineage>
</organism>
<accession>A0ABV4TWN0</accession>
<dbReference type="Proteomes" id="UP001575181">
    <property type="component" value="Unassembled WGS sequence"/>
</dbReference>
<comment type="cofactor">
    <cofactor evidence="7">
        <name>Mg(2+)</name>
        <dbReference type="ChEBI" id="CHEBI:18420"/>
    </cofactor>
    <text evidence="7">Binds 1 Mg(2+) ion per subunit.</text>
</comment>
<dbReference type="HAMAP" id="MF_01405">
    <property type="entry name" value="Non_canon_purine_NTPase"/>
    <property type="match status" value="1"/>
</dbReference>
<feature type="binding site" evidence="7">
    <location>
        <begin position="8"/>
        <end position="13"/>
    </location>
    <ligand>
        <name>substrate</name>
    </ligand>
</feature>
<evidence type="ECO:0000256" key="4">
    <source>
        <dbReference type="ARBA" id="ARBA00022801"/>
    </source>
</evidence>
<keyword evidence="4 7" id="KW-0378">Hydrolase</keyword>
<evidence type="ECO:0000313" key="10">
    <source>
        <dbReference type="Proteomes" id="UP001575181"/>
    </source>
</evidence>
<reference evidence="9 10" key="1">
    <citation type="submission" date="2024-08" db="EMBL/GenBank/DDBJ databases">
        <title>Whole-genome sequencing of halo(alkali)philic microorganisms from hypersaline lakes.</title>
        <authorList>
            <person name="Sorokin D.Y."/>
            <person name="Merkel A.Y."/>
            <person name="Messina E."/>
            <person name="Yakimov M."/>
        </authorList>
    </citation>
    <scope>NUCLEOTIDE SEQUENCE [LARGE SCALE GENOMIC DNA]</scope>
    <source>
        <strain evidence="9 10">Cl-TMA</strain>
    </source>
</reference>